<reference evidence="1 2" key="1">
    <citation type="submission" date="2013-02" db="EMBL/GenBank/DDBJ databases">
        <title>Genome sequence of Clostridium saccharoperbutylacetonicum N1-4(HMT).</title>
        <authorList>
            <person name="Poehlein A."/>
            <person name="Daniel R."/>
        </authorList>
    </citation>
    <scope>NUCLEOTIDE SEQUENCE [LARGE SCALE GENOMIC DNA]</scope>
    <source>
        <strain evidence="2">N1-4(HMT)</strain>
    </source>
</reference>
<evidence type="ECO:0000313" key="2">
    <source>
        <dbReference type="Proteomes" id="UP000011728"/>
    </source>
</evidence>
<dbReference type="Pfam" id="PF09365">
    <property type="entry name" value="DUF2461"/>
    <property type="match status" value="1"/>
</dbReference>
<dbReference type="Proteomes" id="UP000011728">
    <property type="component" value="Chromosome"/>
</dbReference>
<accession>M1N5M0</accession>
<evidence type="ECO:0000313" key="1">
    <source>
        <dbReference type="EMBL" id="AGF58702.1"/>
    </source>
</evidence>
<sequence>MNKNNVSKFEGFSPESLTFLNDVRVNNSKEWFESHRDDYNKYLLKPFQNLVIDLSEQMLNIDDLIDVAPVINKTISRIFRDIRFSKDKSLYKNTMFLTFKRGKKEWRDAPAFFFEISPQSYRYGMGYYSASKESMDVFRKMIDENQKSFEKAISFFDKQNVFTIEGEEYKRILDSTKPTNINKWYNRKSIHLVHNNVEVERLFTKDILKDLTTAFTMLKPIYDYLCSVEVRKSKEINK</sequence>
<gene>
    <name evidence="1" type="ORF">Cspa_c49490</name>
</gene>
<protein>
    <submittedName>
        <fullName evidence="1">TIGR02453 family protein</fullName>
    </submittedName>
</protein>
<dbReference type="InterPro" id="IPR012808">
    <property type="entry name" value="CHP02453"/>
</dbReference>
<dbReference type="EMBL" id="CP004121">
    <property type="protein sequence ID" value="AGF58702.1"/>
    <property type="molecule type" value="Genomic_DNA"/>
</dbReference>
<dbReference type="NCBIfam" id="TIGR02453">
    <property type="entry name" value="TIGR02453 family protein"/>
    <property type="match status" value="1"/>
</dbReference>
<proteinExistence type="predicted"/>
<name>M1N5M0_9CLOT</name>
<organism evidence="1 2">
    <name type="scientific">Clostridium saccharoperbutylacetonicum N1-4(HMT)</name>
    <dbReference type="NCBI Taxonomy" id="931276"/>
    <lineage>
        <taxon>Bacteria</taxon>
        <taxon>Bacillati</taxon>
        <taxon>Bacillota</taxon>
        <taxon>Clostridia</taxon>
        <taxon>Eubacteriales</taxon>
        <taxon>Clostridiaceae</taxon>
        <taxon>Clostridium</taxon>
    </lineage>
</organism>
<dbReference type="STRING" id="36745.CLSAP_47190"/>
<dbReference type="PANTHER" id="PTHR36452">
    <property type="entry name" value="CHROMOSOME 12, WHOLE GENOME SHOTGUN SEQUENCE"/>
    <property type="match status" value="1"/>
</dbReference>
<dbReference type="PANTHER" id="PTHR36452:SF1">
    <property type="entry name" value="DUF2461 DOMAIN-CONTAINING PROTEIN"/>
    <property type="match status" value="1"/>
</dbReference>
<dbReference type="PATRIC" id="fig|931276.5.peg.4991"/>
<keyword evidence="2" id="KW-1185">Reference proteome</keyword>
<dbReference type="AlphaFoldDB" id="M1N5M0"/>
<dbReference type="RefSeq" id="WP_015395010.1">
    <property type="nucleotide sequence ID" value="NC_020291.1"/>
</dbReference>
<dbReference type="OrthoDB" id="9794241at2"/>
<dbReference type="eggNOG" id="COG5587">
    <property type="taxonomic scope" value="Bacteria"/>
</dbReference>
<dbReference type="PIRSF" id="PIRSF028451">
    <property type="entry name" value="UCP028451"/>
    <property type="match status" value="1"/>
</dbReference>
<dbReference type="HOGENOM" id="CLU_036742_2_1_9"/>
<dbReference type="InterPro" id="IPR015996">
    <property type="entry name" value="UCP028451"/>
</dbReference>
<dbReference type="KEGG" id="csr:Cspa_c49490"/>